<organism evidence="1 2">
    <name type="scientific">Paenibacillus chungangensis</name>
    <dbReference type="NCBI Taxonomy" id="696535"/>
    <lineage>
        <taxon>Bacteria</taxon>
        <taxon>Bacillati</taxon>
        <taxon>Bacillota</taxon>
        <taxon>Bacilli</taxon>
        <taxon>Bacillales</taxon>
        <taxon>Paenibacillaceae</taxon>
        <taxon>Paenibacillus</taxon>
    </lineage>
</organism>
<reference evidence="2" key="1">
    <citation type="journal article" date="2019" name="Int. J. Syst. Evol. Microbiol.">
        <title>The Global Catalogue of Microorganisms (GCM) 10K type strain sequencing project: providing services to taxonomists for standard genome sequencing and annotation.</title>
        <authorList>
            <consortium name="The Broad Institute Genomics Platform"/>
            <consortium name="The Broad Institute Genome Sequencing Center for Infectious Disease"/>
            <person name="Wu L."/>
            <person name="Ma J."/>
        </authorList>
    </citation>
    <scope>NUCLEOTIDE SEQUENCE [LARGE SCALE GENOMIC DNA]</scope>
    <source>
        <strain evidence="2">CCUG 59129</strain>
    </source>
</reference>
<comment type="caution">
    <text evidence="1">The sequence shown here is derived from an EMBL/GenBank/DDBJ whole genome shotgun (WGS) entry which is preliminary data.</text>
</comment>
<protein>
    <submittedName>
        <fullName evidence="1">Uncharacterized protein</fullName>
    </submittedName>
</protein>
<evidence type="ECO:0000313" key="2">
    <source>
        <dbReference type="Proteomes" id="UP001596989"/>
    </source>
</evidence>
<dbReference type="Proteomes" id="UP001596989">
    <property type="component" value="Unassembled WGS sequence"/>
</dbReference>
<sequence>MTVRKIKRVILTLFGSIVATALLASVVFNKDMTPEAFTPTLGTENEQYNHNPEPVLKANADNASFLSEDEIEKVAFRDKGAVPVRTELVAWGEFMAGQTEIRDHQIARDRKVWIVQTYYPDGYDTKRGRMDNAFVTGIYDSETGDVLGAIYKPLPKGEKPEGVQ</sequence>
<gene>
    <name evidence="1" type="ORF">ACFQ2I_19610</name>
</gene>
<name>A0ABW3HVN3_9BACL</name>
<dbReference type="EMBL" id="JBHTJZ010000055">
    <property type="protein sequence ID" value="MFD0961560.1"/>
    <property type="molecule type" value="Genomic_DNA"/>
</dbReference>
<proteinExistence type="predicted"/>
<evidence type="ECO:0000313" key="1">
    <source>
        <dbReference type="EMBL" id="MFD0961560.1"/>
    </source>
</evidence>
<keyword evidence="2" id="KW-1185">Reference proteome</keyword>
<accession>A0ABW3HVN3</accession>